<dbReference type="PANTHER" id="PTHR30287:SF1">
    <property type="entry name" value="INNER MEMBRANE PROTEIN"/>
    <property type="match status" value="1"/>
</dbReference>
<feature type="transmembrane region" description="Helical" evidence="6">
    <location>
        <begin position="331"/>
        <end position="353"/>
    </location>
</feature>
<evidence type="ECO:0000256" key="6">
    <source>
        <dbReference type="SAM" id="Phobius"/>
    </source>
</evidence>
<feature type="transmembrane region" description="Helical" evidence="6">
    <location>
        <begin position="275"/>
        <end position="298"/>
    </location>
</feature>
<dbReference type="InterPro" id="IPR038766">
    <property type="entry name" value="Membrane_comp_ABC_pdt"/>
</dbReference>
<feature type="transmembrane region" description="Helical" evidence="6">
    <location>
        <begin position="741"/>
        <end position="760"/>
    </location>
</feature>
<evidence type="ECO:0000256" key="4">
    <source>
        <dbReference type="ARBA" id="ARBA00022989"/>
    </source>
</evidence>
<keyword evidence="9" id="KW-1185">Reference proteome</keyword>
<evidence type="ECO:0000313" key="9">
    <source>
        <dbReference type="Proteomes" id="UP001139104"/>
    </source>
</evidence>
<organism evidence="8 9">
    <name type="scientific">Candidatus Rhodoblastus alkanivorans</name>
    <dbReference type="NCBI Taxonomy" id="2954117"/>
    <lineage>
        <taxon>Bacteria</taxon>
        <taxon>Pseudomonadati</taxon>
        <taxon>Pseudomonadota</taxon>
        <taxon>Alphaproteobacteria</taxon>
        <taxon>Hyphomicrobiales</taxon>
        <taxon>Rhodoblastaceae</taxon>
        <taxon>Rhodoblastus</taxon>
    </lineage>
</organism>
<feature type="transmembrane region" description="Helical" evidence="6">
    <location>
        <begin position="419"/>
        <end position="437"/>
    </location>
</feature>
<feature type="transmembrane region" description="Helical" evidence="6">
    <location>
        <begin position="827"/>
        <end position="850"/>
    </location>
</feature>
<evidence type="ECO:0000256" key="1">
    <source>
        <dbReference type="ARBA" id="ARBA00004651"/>
    </source>
</evidence>
<protein>
    <submittedName>
        <fullName evidence="8">FtsX-like permease family protein</fullName>
    </submittedName>
</protein>
<feature type="domain" description="ABC3 transporter permease C-terminal" evidence="7">
    <location>
        <begin position="281"/>
        <end position="399"/>
    </location>
</feature>
<dbReference type="PANTHER" id="PTHR30287">
    <property type="entry name" value="MEMBRANE COMPONENT OF PREDICTED ABC SUPERFAMILY METABOLITE UPTAKE TRANSPORTER"/>
    <property type="match status" value="1"/>
</dbReference>
<feature type="transmembrane region" description="Helical" evidence="6">
    <location>
        <begin position="373"/>
        <end position="392"/>
    </location>
</feature>
<keyword evidence="4 6" id="KW-1133">Transmembrane helix</keyword>
<feature type="transmembrane region" description="Helical" evidence="6">
    <location>
        <begin position="29"/>
        <end position="49"/>
    </location>
</feature>
<feature type="transmembrane region" description="Helical" evidence="6">
    <location>
        <begin position="449"/>
        <end position="469"/>
    </location>
</feature>
<accession>A0ABS9Z143</accession>
<proteinExistence type="predicted"/>
<evidence type="ECO:0000256" key="2">
    <source>
        <dbReference type="ARBA" id="ARBA00022475"/>
    </source>
</evidence>
<evidence type="ECO:0000256" key="5">
    <source>
        <dbReference type="ARBA" id="ARBA00023136"/>
    </source>
</evidence>
<dbReference type="RefSeq" id="WP_243065425.1">
    <property type="nucleotide sequence ID" value="NZ_JAIVFK010000011.1"/>
</dbReference>
<comment type="subcellular location">
    <subcellularLocation>
        <location evidence="1">Cell membrane</location>
        <topology evidence="1">Multi-pass membrane protein</topology>
    </subcellularLocation>
</comment>
<feature type="domain" description="ABC3 transporter permease C-terminal" evidence="7">
    <location>
        <begin position="742"/>
        <end position="853"/>
    </location>
</feature>
<evidence type="ECO:0000256" key="3">
    <source>
        <dbReference type="ARBA" id="ARBA00022692"/>
    </source>
</evidence>
<comment type="caution">
    <text evidence="8">The sequence shown here is derived from an EMBL/GenBank/DDBJ whole genome shotgun (WGS) entry which is preliminary data.</text>
</comment>
<sequence length="861" mass="89302">MPTPDRARRPGAAQWALARFALRDLRGSLRFYGVFIACLVLGVMAIVGVDATARAFRDGLASQGAVLLGGDLAFSRALGASGEKERAFLERRGKVSQITTLRAMARRADAPASNLIEMKAVDSAYPLTGAVKTEPPLGPGRGFFAALAERNGAFGLFADRSLGARLNAKLGDRLEIGAAHFVLAGWLAGEPDSIGAIGFGPRVIVSAAALHASGLIMPGSLGRLSLRLRLAPDKASDAEVVATRKAFMAAFPDSGFEIRTRAAPSPQLSRNVERFAQFLSLIGLTALVCGGVGVGNSIRGLIDRKRKTLAILKALGASGGEAAQFVLFQTLLVAAASALIGAALGLALPGLVGATLGANLPFPLEPHLDGRDAFSGVAFGLLTALAFAAAPLDRARSLPATTLLRETAMRDSGFPGQRAVAVAILSAAALFGFALLVGADRGITAEFGFAVLVSFALLYGVARAIMALARRAPHSRHLSLRLAMANLHRPGALTPSFLISLGLGVTLLTALVGVERNLRAEIGESVPKDSPSFFFFDIQAAQAGAFEAFLRKEAPDGVVAVAPMLRGRIVKVNGVPAEQVKAGDKARWALDGDRGITFSAQIPKGSRLVAGTWWPAQYGGPPLVSLESGVAQGLGVKIGDTITVNVLGRAVTARIANLRKVNWRSFNINFVMVFSPDAFAGAPFTRLMTLSLPERLDPAREAVILADAAKTFPSVASVSLRETLATVDGVLGKLSIAIQSAASLAFVVSALVLSGALAAGQRARIYEAVVLKVLGATRGRLLGALALEFALLGAATAGFGVAAGSLAAAIVAHQLLDLSFTFFPGQALAVALGAVAFALAVGLAGTWRILGEKPGRRLKEE</sequence>
<dbReference type="EMBL" id="JAIVFP010000001">
    <property type="protein sequence ID" value="MCI4681353.1"/>
    <property type="molecule type" value="Genomic_DNA"/>
</dbReference>
<evidence type="ECO:0000313" key="8">
    <source>
        <dbReference type="EMBL" id="MCI4681353.1"/>
    </source>
</evidence>
<gene>
    <name evidence="8" type="ORF">K2U94_00975</name>
</gene>
<feature type="transmembrane region" description="Helical" evidence="6">
    <location>
        <begin position="781"/>
        <end position="807"/>
    </location>
</feature>
<dbReference type="InterPro" id="IPR003838">
    <property type="entry name" value="ABC3_permease_C"/>
</dbReference>
<keyword evidence="2" id="KW-1003">Cell membrane</keyword>
<evidence type="ECO:0000259" key="7">
    <source>
        <dbReference type="Pfam" id="PF02687"/>
    </source>
</evidence>
<reference evidence="8" key="1">
    <citation type="journal article" date="2022" name="ISME J.">
        <title>Identification of active gaseous-alkane degraders at natural gas seeps.</title>
        <authorList>
            <person name="Farhan Ul Haque M."/>
            <person name="Hernandez M."/>
            <person name="Crombie A.T."/>
            <person name="Murrell J.C."/>
        </authorList>
    </citation>
    <scope>NUCLEOTIDE SEQUENCE</scope>
    <source>
        <strain evidence="8">PC2</strain>
    </source>
</reference>
<name>A0ABS9Z143_9HYPH</name>
<keyword evidence="5 6" id="KW-0472">Membrane</keyword>
<feature type="transmembrane region" description="Helical" evidence="6">
    <location>
        <begin position="490"/>
        <end position="512"/>
    </location>
</feature>
<dbReference type="Pfam" id="PF02687">
    <property type="entry name" value="FtsX"/>
    <property type="match status" value="2"/>
</dbReference>
<dbReference type="Proteomes" id="UP001139104">
    <property type="component" value="Unassembled WGS sequence"/>
</dbReference>
<keyword evidence="3 6" id="KW-0812">Transmembrane</keyword>